<evidence type="ECO:0000256" key="3">
    <source>
        <dbReference type="ARBA" id="ARBA00022777"/>
    </source>
</evidence>
<keyword evidence="2 5" id="KW-0547">Nucleotide-binding</keyword>
<gene>
    <name evidence="7" type="ORF">AURANDRAFT_3865</name>
</gene>
<dbReference type="OrthoDB" id="4062651at2759"/>
<reference evidence="7 8" key="1">
    <citation type="journal article" date="2011" name="Proc. Natl. Acad. Sci. U.S.A.">
        <title>Niche of harmful alga Aureococcus anophagefferens revealed through ecogenomics.</title>
        <authorList>
            <person name="Gobler C.J."/>
            <person name="Berry D.L."/>
            <person name="Dyhrman S.T."/>
            <person name="Wilhelm S.W."/>
            <person name="Salamov A."/>
            <person name="Lobanov A.V."/>
            <person name="Zhang Y."/>
            <person name="Collier J.L."/>
            <person name="Wurch L.L."/>
            <person name="Kustka A.B."/>
            <person name="Dill B.D."/>
            <person name="Shah M."/>
            <person name="VerBerkmoes N.C."/>
            <person name="Kuo A."/>
            <person name="Terry A."/>
            <person name="Pangilinan J."/>
            <person name="Lindquist E.A."/>
            <person name="Lucas S."/>
            <person name="Paulsen I.T."/>
            <person name="Hattenrath-Lehmann T.K."/>
            <person name="Talmage S.C."/>
            <person name="Walker E.A."/>
            <person name="Koch F."/>
            <person name="Burson A.M."/>
            <person name="Marcoval M.A."/>
            <person name="Tang Y.Z."/>
            <person name="Lecleir G.R."/>
            <person name="Coyne K.J."/>
            <person name="Berg G.M."/>
            <person name="Bertrand E.M."/>
            <person name="Saito M.A."/>
            <person name="Gladyshev V.N."/>
            <person name="Grigoriev I.V."/>
        </authorList>
    </citation>
    <scope>NUCLEOTIDE SEQUENCE [LARGE SCALE GENOMIC DNA]</scope>
    <source>
        <strain evidence="8">CCMP 1984</strain>
    </source>
</reference>
<dbReference type="GO" id="GO:0004674">
    <property type="term" value="F:protein serine/threonine kinase activity"/>
    <property type="evidence" value="ECO:0007669"/>
    <property type="project" value="TreeGrafter"/>
</dbReference>
<feature type="binding site" evidence="5">
    <location>
        <position position="29"/>
    </location>
    <ligand>
        <name>ATP</name>
        <dbReference type="ChEBI" id="CHEBI:30616"/>
    </ligand>
</feature>
<keyword evidence="4 5" id="KW-0067">ATP-binding</keyword>
<dbReference type="SUPFAM" id="SSF56112">
    <property type="entry name" value="Protein kinase-like (PK-like)"/>
    <property type="match status" value="1"/>
</dbReference>
<dbReference type="GO" id="GO:0005524">
    <property type="term" value="F:ATP binding"/>
    <property type="evidence" value="ECO:0007669"/>
    <property type="project" value="UniProtKB-UniRule"/>
</dbReference>
<dbReference type="PRINTS" id="PR00109">
    <property type="entry name" value="TYRKINASE"/>
</dbReference>
<dbReference type="InParanoid" id="F0Y399"/>
<evidence type="ECO:0000256" key="1">
    <source>
        <dbReference type="ARBA" id="ARBA00022679"/>
    </source>
</evidence>
<dbReference type="PANTHER" id="PTHR44329:SF288">
    <property type="entry name" value="MITOGEN-ACTIVATED PROTEIN KINASE KINASE KINASE 20"/>
    <property type="match status" value="1"/>
</dbReference>
<dbReference type="PIRSF" id="PIRSF000654">
    <property type="entry name" value="Integrin-linked_kinase"/>
    <property type="match status" value="1"/>
</dbReference>
<dbReference type="eggNOG" id="KOG0192">
    <property type="taxonomic scope" value="Eukaryota"/>
</dbReference>
<dbReference type="SMART" id="SM00220">
    <property type="entry name" value="S_TKc"/>
    <property type="match status" value="1"/>
</dbReference>
<dbReference type="Gene3D" id="3.30.200.20">
    <property type="entry name" value="Phosphorylase Kinase, domain 1"/>
    <property type="match status" value="1"/>
</dbReference>
<feature type="non-terminal residue" evidence="7">
    <location>
        <position position="268"/>
    </location>
</feature>
<dbReference type="Proteomes" id="UP000002729">
    <property type="component" value="Unassembled WGS sequence"/>
</dbReference>
<keyword evidence="3" id="KW-0418">Kinase</keyword>
<dbReference type="RefSeq" id="XP_009034745.1">
    <property type="nucleotide sequence ID" value="XM_009036497.1"/>
</dbReference>
<dbReference type="OMA" id="PCFMVCK"/>
<dbReference type="AlphaFoldDB" id="F0Y399"/>
<keyword evidence="1" id="KW-0808">Transferase</keyword>
<dbReference type="InterPro" id="IPR001245">
    <property type="entry name" value="Ser-Thr/Tyr_kinase_cat_dom"/>
</dbReference>
<dbReference type="GeneID" id="20221891"/>
<name>F0Y399_AURAN</name>
<feature type="non-terminal residue" evidence="7">
    <location>
        <position position="1"/>
    </location>
</feature>
<dbReference type="EMBL" id="GL833124">
    <property type="protein sequence ID" value="EGB10286.1"/>
    <property type="molecule type" value="Genomic_DNA"/>
</dbReference>
<dbReference type="Gene3D" id="1.10.510.10">
    <property type="entry name" value="Transferase(Phosphotransferase) domain 1"/>
    <property type="match status" value="1"/>
</dbReference>
<proteinExistence type="predicted"/>
<evidence type="ECO:0000256" key="2">
    <source>
        <dbReference type="ARBA" id="ARBA00022741"/>
    </source>
</evidence>
<evidence type="ECO:0000259" key="6">
    <source>
        <dbReference type="PROSITE" id="PS50011"/>
    </source>
</evidence>
<evidence type="ECO:0000313" key="7">
    <source>
        <dbReference type="EMBL" id="EGB10286.1"/>
    </source>
</evidence>
<dbReference type="PROSITE" id="PS50011">
    <property type="entry name" value="PROTEIN_KINASE_DOM"/>
    <property type="match status" value="1"/>
</dbReference>
<evidence type="ECO:0000256" key="4">
    <source>
        <dbReference type="ARBA" id="ARBA00022840"/>
    </source>
</evidence>
<accession>F0Y399</accession>
<dbReference type="InterPro" id="IPR017441">
    <property type="entry name" value="Protein_kinase_ATP_BS"/>
</dbReference>
<sequence length="268" mass="28836">DITFGQVLGTGSTGSTHLALWRGEHVAIKLVLARQLPTGQPTQAAQQLLREISTLATFSHPNCVRILGIARAPPVSCGILLEFLPGGSVAQRLRSTAKGDAPPPPHGARVGIMLDVGRGMAYIHSMGHLHRDLKPDNILLDADGVAKISDFGLSCLHTSKSLNDEHTGGTGTLRWMAPEVAQHRPYAYPADVYSYAVCAWQIALWQARPFTDKTPAEAIAETLSGGRPSLLSLERVDPALAQLIDKCWCHDPEDRCTFGVVNAALEDI</sequence>
<organism evidence="8">
    <name type="scientific">Aureococcus anophagefferens</name>
    <name type="common">Harmful bloom alga</name>
    <dbReference type="NCBI Taxonomy" id="44056"/>
    <lineage>
        <taxon>Eukaryota</taxon>
        <taxon>Sar</taxon>
        <taxon>Stramenopiles</taxon>
        <taxon>Ochrophyta</taxon>
        <taxon>Pelagophyceae</taxon>
        <taxon>Pelagomonadales</taxon>
        <taxon>Pelagomonadaceae</taxon>
        <taxon>Aureococcus</taxon>
    </lineage>
</organism>
<keyword evidence="8" id="KW-1185">Reference proteome</keyword>
<dbReference type="InterPro" id="IPR051681">
    <property type="entry name" value="Ser/Thr_Kinases-Pseudokinases"/>
</dbReference>
<dbReference type="InterPro" id="IPR011009">
    <property type="entry name" value="Kinase-like_dom_sf"/>
</dbReference>
<protein>
    <recommendedName>
        <fullName evidence="6">Protein kinase domain-containing protein</fullName>
    </recommendedName>
</protein>
<feature type="domain" description="Protein kinase" evidence="6">
    <location>
        <begin position="2"/>
        <end position="268"/>
    </location>
</feature>
<dbReference type="PANTHER" id="PTHR44329">
    <property type="entry name" value="SERINE/THREONINE-PROTEIN KINASE TNNI3K-RELATED"/>
    <property type="match status" value="1"/>
</dbReference>
<dbReference type="KEGG" id="aaf:AURANDRAFT_3865"/>
<evidence type="ECO:0000313" key="8">
    <source>
        <dbReference type="Proteomes" id="UP000002729"/>
    </source>
</evidence>
<dbReference type="PROSITE" id="PS00107">
    <property type="entry name" value="PROTEIN_KINASE_ATP"/>
    <property type="match status" value="1"/>
</dbReference>
<dbReference type="Pfam" id="PF07714">
    <property type="entry name" value="PK_Tyr_Ser-Thr"/>
    <property type="match status" value="1"/>
</dbReference>
<evidence type="ECO:0000256" key="5">
    <source>
        <dbReference type="PROSITE-ProRule" id="PRU10141"/>
    </source>
</evidence>
<dbReference type="InterPro" id="IPR000719">
    <property type="entry name" value="Prot_kinase_dom"/>
</dbReference>